<dbReference type="Pfam" id="PF02655">
    <property type="entry name" value="ATP-grasp_3"/>
    <property type="match status" value="1"/>
</dbReference>
<organism evidence="3 4">
    <name type="scientific">Mesoflavibacter profundi</name>
    <dbReference type="NCBI Taxonomy" id="2708110"/>
    <lineage>
        <taxon>Bacteria</taxon>
        <taxon>Pseudomonadati</taxon>
        <taxon>Bacteroidota</taxon>
        <taxon>Flavobacteriia</taxon>
        <taxon>Flavobacteriales</taxon>
        <taxon>Flavobacteriaceae</taxon>
        <taxon>Mesoflavibacter</taxon>
    </lineage>
</organism>
<dbReference type="Proteomes" id="UP001149142">
    <property type="component" value="Unassembled WGS sequence"/>
</dbReference>
<evidence type="ECO:0000313" key="3">
    <source>
        <dbReference type="EMBL" id="MDA0176117.1"/>
    </source>
</evidence>
<sequence>MEEKTVLVTGIGGNVGQGVLRNIRDINWPIHIIGTNVEAFSAGNHLCDKTFMVPYAYDNDYIDFVKKIVEEEHVDLIIPTTDFEVYYLSLNANSINATIVACDASITNVYLDKYLSYKHHTSLNIPFVQSWLPSEFEGFEGDIIVKPRKGRGSRGITINPEDPKSYSDDYMIQPLHKGKEITTAIYIDKNKSLHGIFSMERQLQNGATNKCKTVNTFDNKLKEDIIFKMIDQEGIRGSLNLQYIVDNNQNIHLFEVNCRISGTNSIRHNLGFQDVKYILQEYLYQEKPSKVTKKEGVAIRLLYDVIYPDASTTSDLNNKSSNFKIY</sequence>
<dbReference type="InterPro" id="IPR048764">
    <property type="entry name" value="PylC_N"/>
</dbReference>
<proteinExistence type="predicted"/>
<evidence type="ECO:0000313" key="4">
    <source>
        <dbReference type="Proteomes" id="UP001149142"/>
    </source>
</evidence>
<dbReference type="Pfam" id="PF21360">
    <property type="entry name" value="PylC-like_N"/>
    <property type="match status" value="1"/>
</dbReference>
<dbReference type="Gene3D" id="3.30.470.20">
    <property type="entry name" value="ATP-grasp fold, B domain"/>
    <property type="match status" value="1"/>
</dbReference>
<dbReference type="SUPFAM" id="SSF56059">
    <property type="entry name" value="Glutathione synthetase ATP-binding domain-like"/>
    <property type="match status" value="1"/>
</dbReference>
<accession>A0ABT4RWJ2</accession>
<evidence type="ECO:0000259" key="2">
    <source>
        <dbReference type="Pfam" id="PF21360"/>
    </source>
</evidence>
<reference evidence="3" key="1">
    <citation type="submission" date="2022-11" db="EMBL/GenBank/DDBJ databases">
        <title>Refractory cell wall polysaccharides provide important carbon source for microbial heterotrophs in the hadal ocean.</title>
        <authorList>
            <person name="Zhu X."/>
        </authorList>
    </citation>
    <scope>NUCLEOTIDE SEQUENCE</scope>
    <source>
        <strain evidence="3">MTRN7</strain>
    </source>
</reference>
<dbReference type="EMBL" id="JAPFGC010000002">
    <property type="protein sequence ID" value="MDA0176117.1"/>
    <property type="molecule type" value="Genomic_DNA"/>
</dbReference>
<evidence type="ECO:0000259" key="1">
    <source>
        <dbReference type="Pfam" id="PF02655"/>
    </source>
</evidence>
<comment type="caution">
    <text evidence="3">The sequence shown here is derived from an EMBL/GenBank/DDBJ whole genome shotgun (WGS) entry which is preliminary data.</text>
</comment>
<name>A0ABT4RWJ2_9FLAO</name>
<dbReference type="InterPro" id="IPR003806">
    <property type="entry name" value="ATP-grasp_PylC-type"/>
</dbReference>
<dbReference type="RefSeq" id="WP_106687240.1">
    <property type="nucleotide sequence ID" value="NZ_JAPFGC010000002.1"/>
</dbReference>
<dbReference type="Gene3D" id="3.40.50.20">
    <property type="match status" value="1"/>
</dbReference>
<feature type="domain" description="ATP-grasp fold PylC-type" evidence="1">
    <location>
        <begin position="112"/>
        <end position="263"/>
    </location>
</feature>
<gene>
    <name evidence="3" type="ORF">OOZ35_01260</name>
</gene>
<keyword evidence="4" id="KW-1185">Reference proteome</keyword>
<protein>
    <submittedName>
        <fullName evidence="3">ATP-grasp domain-containing protein</fullName>
    </submittedName>
</protein>
<feature type="domain" description="PylC N-terminal" evidence="2">
    <location>
        <begin position="30"/>
        <end position="95"/>
    </location>
</feature>